<dbReference type="EMBL" id="BRLH01000009">
    <property type="protein sequence ID" value="GKX56919.1"/>
    <property type="molecule type" value="Genomic_DNA"/>
</dbReference>
<reference evidence="1" key="1">
    <citation type="submission" date="2022-06" db="EMBL/GenBank/DDBJ databases">
        <title>Draft genome sequences of Leminorella grimontii str. JCM5902.</title>
        <authorList>
            <person name="Wakabayashi Y."/>
            <person name="Kojima K."/>
        </authorList>
    </citation>
    <scope>NUCLEOTIDE SEQUENCE</scope>
    <source>
        <strain evidence="1">JCM 5902</strain>
    </source>
</reference>
<proteinExistence type="predicted"/>
<sequence>MIANPRLIPHSDWVSPTLIVADSGQPIAFTLQDAFNYHGYDAVGGVVLGFRLLQRAIALLTEDGELLERRELSLFTAFPGLGARDGFELVSRMVSEGRFTLDVDYVHPAAQKGIAGSFYFKFSYRGKSVELAPAVGQPPESFLAMGRASKRADATEEALCGWTDAKYQLANVLLTVSAQDAVRLL</sequence>
<protein>
    <submittedName>
        <fullName evidence="1">Uncharacterized protein</fullName>
    </submittedName>
</protein>
<evidence type="ECO:0000313" key="1">
    <source>
        <dbReference type="EMBL" id="GKX56919.1"/>
    </source>
</evidence>
<accession>A0AAV5N593</accession>
<dbReference type="Proteomes" id="UP001058124">
    <property type="component" value="Unassembled WGS sequence"/>
</dbReference>
<dbReference type="RefSeq" id="WP_051155745.1">
    <property type="nucleotide sequence ID" value="NZ_BRLH01000009.1"/>
</dbReference>
<name>A0AAV5N593_9GAMM</name>
<organism evidence="1 2">
    <name type="scientific">Leminorella grimontii</name>
    <dbReference type="NCBI Taxonomy" id="82981"/>
    <lineage>
        <taxon>Bacteria</taxon>
        <taxon>Pseudomonadati</taxon>
        <taxon>Pseudomonadota</taxon>
        <taxon>Gammaproteobacteria</taxon>
        <taxon>Enterobacterales</taxon>
        <taxon>Budviciaceae</taxon>
        <taxon>Leminorella</taxon>
    </lineage>
</organism>
<gene>
    <name evidence="1" type="ORF">SOASR030_30310</name>
</gene>
<evidence type="ECO:0000313" key="2">
    <source>
        <dbReference type="Proteomes" id="UP001058124"/>
    </source>
</evidence>
<dbReference type="AlphaFoldDB" id="A0AAV5N593"/>
<keyword evidence="2" id="KW-1185">Reference proteome</keyword>
<comment type="caution">
    <text evidence="1">The sequence shown here is derived from an EMBL/GenBank/DDBJ whole genome shotgun (WGS) entry which is preliminary data.</text>
</comment>